<accession>A0A4Z1P540</accession>
<keyword evidence="4" id="KW-0520">NAD</keyword>
<comment type="caution">
    <text evidence="7">The sequence shown here is derived from an EMBL/GenBank/DDBJ whole genome shotgun (WGS) entry which is preliminary data.</text>
</comment>
<feature type="region of interest" description="Disordered" evidence="5">
    <location>
        <begin position="290"/>
        <end position="309"/>
    </location>
</feature>
<dbReference type="InterPro" id="IPR012317">
    <property type="entry name" value="Poly(ADP-ribose)pol_cat_dom"/>
</dbReference>
<keyword evidence="2" id="KW-0808">Transferase</keyword>
<feature type="region of interest" description="Disordered" evidence="5">
    <location>
        <begin position="893"/>
        <end position="928"/>
    </location>
</feature>
<dbReference type="EMBL" id="SNSC02000017">
    <property type="protein sequence ID" value="TID16936.1"/>
    <property type="molecule type" value="Genomic_DNA"/>
</dbReference>
<dbReference type="PROSITE" id="PS50127">
    <property type="entry name" value="UBC_2"/>
    <property type="match status" value="1"/>
</dbReference>
<dbReference type="SUPFAM" id="SSF54495">
    <property type="entry name" value="UBC-like"/>
    <property type="match status" value="1"/>
</dbReference>
<dbReference type="SUPFAM" id="SSF56399">
    <property type="entry name" value="ADP-ribosylation"/>
    <property type="match status" value="1"/>
</dbReference>
<feature type="region of interest" description="Disordered" evidence="5">
    <location>
        <begin position="104"/>
        <end position="142"/>
    </location>
</feature>
<sequence length="1201" mass="132643">MPRKAYIADLKRLSKEPASAIQGISDVRSGDDDGEFRFKVTTTATSQPYEISALIPDVSDYPGSHMYHIFSADDNAPSSVGATLNNLPNTIGKDLPSLLDIVSKAFSPDTDGDTPMVDSQYEEEEEEDDEEDYSEDEYANDDFFGGERSASRSLAPHPITGGPTTVHFRERIRSDLKVARSAGFKVAVHGALLDGAPCYVSISCRVSKLGISEEAMQAWELNSSQYLILLIYYPSGYKTVDFITGSDASSVRRGVEFRVGLSSSSYKPTLQDAIGAFTKLTLEEESKAELDNVKKEGKEKTSEPEGFHNSFISRPLNELLNERLATIIKYRYIGMGWTGAEEFYNETQGKSFALSGEDSVDSKYMAQDSTNKVLPMIATRDHLNDSRPGEPHSFPLLAMQFVLRHFVRCTEFCLVCHSKLEDDLEALKPYVCEKPLCLYQYMSLGFGPSIEHEIISQPYVVDLLISFCYQSATGGKLNSFPTGLSLNVPPRSMNNEYATIQAPHYGQPHPAAVPSTPAVTPGPHDPDTHKARIDPRTREILFEKGVSNPVRVGDWICYNDPSVSALPQHARVIETALFPTIRISEAITADRINADTSATATPSTTAPKSTLLRLMDFTFVVYNTNFDTLSDNQKRGAIVGQLELLPSVMEIKEYLTRNRMATLASWTDRISPAASGILRWIIASNRACIVQVDHPDQPEKNRDARLQGMDGWMQFRFAMGAPDKERRFMESVQSTAARLNLSYPTLFAWHGSPLANWHSIIREGLHFEVVSHGRAYGNGCYHSMDFNTSYGYSGMSYRGAGGGPDSWPSSLLKISCAMALNEIVNAPKEYVSMQPHLVVAQLDWIQTRYLFVQCNGDVKPSETCSSNVMHAQDPQMTPNGQKGKVMIPIGAMPKSRRPAVPTTTGRAKKKVKGLGSASHPIDLDDDDTASIDTDIEDLNILIDEDVRMAPAAEAPQTKNANGKHGGFFSGIKSKISSSKSSKPQKPMTDFVPGQLDYTTLPLMEQPSFASQTATRRLQKDFQALLKVQETQPLHELGWYIDPDQFNNVYQWIIEFHSFEEQLPLAKDMKAKGIKSVVMEMRFGADYPMSPPFVRVIRPRFLSFLQGGGGHVTAGGAICMELLTNSGWSAVSTIESVLLQVRLAMSSTDPRPAKLENGGSRDYGVGEAVEAYIRACQTHGWQVPHGFREMAMGGASASPVYH</sequence>
<feature type="compositionally biased region" description="Low complexity" evidence="5">
    <location>
        <begin position="510"/>
        <end position="522"/>
    </location>
</feature>
<feature type="compositionally biased region" description="Low complexity" evidence="5">
    <location>
        <begin position="969"/>
        <end position="981"/>
    </location>
</feature>
<gene>
    <name evidence="7" type="ORF">E6O75_ATG09702</name>
</gene>
<evidence type="ECO:0000313" key="7">
    <source>
        <dbReference type="EMBL" id="TID16936.1"/>
    </source>
</evidence>
<name>A0A4Z1P540_9PEZI</name>
<evidence type="ECO:0000256" key="3">
    <source>
        <dbReference type="ARBA" id="ARBA00022695"/>
    </source>
</evidence>
<dbReference type="PANTHER" id="PTHR21328">
    <property type="entry name" value="POLY ADP-RIBOSE POLYMERASE FAMILY, MEMBER PARP"/>
    <property type="match status" value="1"/>
</dbReference>
<dbReference type="InterPro" id="IPR016135">
    <property type="entry name" value="UBQ-conjugating_enzyme/RWD"/>
</dbReference>
<dbReference type="CDD" id="cd23802">
    <property type="entry name" value="UBCc_UBE2Q"/>
    <property type="match status" value="1"/>
</dbReference>
<dbReference type="GO" id="GO:0003950">
    <property type="term" value="F:NAD+ poly-ADP-ribosyltransferase activity"/>
    <property type="evidence" value="ECO:0007669"/>
    <property type="project" value="InterPro"/>
</dbReference>
<evidence type="ECO:0000256" key="1">
    <source>
        <dbReference type="ARBA" id="ARBA00022676"/>
    </source>
</evidence>
<feature type="domain" description="UBC core" evidence="6">
    <location>
        <begin position="1012"/>
        <end position="1195"/>
    </location>
</feature>
<dbReference type="STRING" id="86259.A0A4Z1P540"/>
<dbReference type="FunFam" id="3.10.110.10:FF:000107">
    <property type="entry name" value="Ubiquitin conjugating enzyme, putative"/>
    <property type="match status" value="1"/>
</dbReference>
<feature type="region of interest" description="Disordered" evidence="5">
    <location>
        <begin position="955"/>
        <end position="986"/>
    </location>
</feature>
<evidence type="ECO:0000256" key="5">
    <source>
        <dbReference type="SAM" id="MobiDB-lite"/>
    </source>
</evidence>
<dbReference type="Gene3D" id="3.90.228.10">
    <property type="match status" value="1"/>
</dbReference>
<evidence type="ECO:0000256" key="2">
    <source>
        <dbReference type="ARBA" id="ARBA00022679"/>
    </source>
</evidence>
<evidence type="ECO:0000313" key="8">
    <source>
        <dbReference type="Proteomes" id="UP000298493"/>
    </source>
</evidence>
<keyword evidence="8" id="KW-1185">Reference proteome</keyword>
<dbReference type="Pfam" id="PF00644">
    <property type="entry name" value="PARP"/>
    <property type="match status" value="1"/>
</dbReference>
<dbReference type="Pfam" id="PF00179">
    <property type="entry name" value="UQ_con"/>
    <property type="match status" value="1"/>
</dbReference>
<dbReference type="GO" id="GO:0016779">
    <property type="term" value="F:nucleotidyltransferase activity"/>
    <property type="evidence" value="ECO:0007669"/>
    <property type="project" value="UniProtKB-KW"/>
</dbReference>
<keyword evidence="1" id="KW-0328">Glycosyltransferase</keyword>
<feature type="compositionally biased region" description="Acidic residues" evidence="5">
    <location>
        <begin position="120"/>
        <end position="140"/>
    </location>
</feature>
<organism evidence="7 8">
    <name type="scientific">Venturia nashicola</name>
    <dbReference type="NCBI Taxonomy" id="86259"/>
    <lineage>
        <taxon>Eukaryota</taxon>
        <taxon>Fungi</taxon>
        <taxon>Dikarya</taxon>
        <taxon>Ascomycota</taxon>
        <taxon>Pezizomycotina</taxon>
        <taxon>Dothideomycetes</taxon>
        <taxon>Pleosporomycetidae</taxon>
        <taxon>Venturiales</taxon>
        <taxon>Venturiaceae</taxon>
        <taxon>Venturia</taxon>
    </lineage>
</organism>
<keyword evidence="3" id="KW-0548">Nucleotidyltransferase</keyword>
<dbReference type="Gene3D" id="3.10.110.10">
    <property type="entry name" value="Ubiquitin Conjugating Enzyme"/>
    <property type="match status" value="1"/>
</dbReference>
<feature type="compositionally biased region" description="Basic and acidic residues" evidence="5">
    <location>
        <begin position="290"/>
        <end position="306"/>
    </location>
</feature>
<evidence type="ECO:0000259" key="6">
    <source>
        <dbReference type="PROSITE" id="PS50127"/>
    </source>
</evidence>
<feature type="region of interest" description="Disordered" evidence="5">
    <location>
        <begin position="510"/>
        <end position="531"/>
    </location>
</feature>
<dbReference type="AlphaFoldDB" id="A0A4Z1P540"/>
<reference evidence="7 8" key="1">
    <citation type="submission" date="2019-04" db="EMBL/GenBank/DDBJ databases">
        <title>High contiguity whole genome sequence and gene annotation resource for two Venturia nashicola isolates.</title>
        <authorList>
            <person name="Prokchorchik M."/>
            <person name="Won K."/>
            <person name="Lee Y."/>
            <person name="Choi E.D."/>
            <person name="Segonzac C."/>
            <person name="Sohn K.H."/>
        </authorList>
    </citation>
    <scope>NUCLEOTIDE SEQUENCE [LARGE SCALE GENOMIC DNA]</scope>
    <source>
        <strain evidence="7 8">PRI2</strain>
    </source>
</reference>
<proteinExistence type="predicted"/>
<dbReference type="InterPro" id="IPR051838">
    <property type="entry name" value="ARTD_PARP"/>
</dbReference>
<dbReference type="Proteomes" id="UP000298493">
    <property type="component" value="Unassembled WGS sequence"/>
</dbReference>
<evidence type="ECO:0000256" key="4">
    <source>
        <dbReference type="ARBA" id="ARBA00023027"/>
    </source>
</evidence>
<protein>
    <recommendedName>
        <fullName evidence="6">UBC core domain-containing protein</fullName>
    </recommendedName>
</protein>
<dbReference type="InterPro" id="IPR000608">
    <property type="entry name" value="UBC"/>
</dbReference>